<dbReference type="InterPro" id="IPR014717">
    <property type="entry name" value="Transl_elong_EF1B/ribsomal_bS6"/>
</dbReference>
<dbReference type="Gene3D" id="3.30.70.60">
    <property type="match status" value="1"/>
</dbReference>
<feature type="transmembrane region" description="Helical" evidence="1">
    <location>
        <begin position="20"/>
        <end position="43"/>
    </location>
</feature>
<evidence type="ECO:0000256" key="1">
    <source>
        <dbReference type="SAM" id="Phobius"/>
    </source>
</evidence>
<dbReference type="InterPro" id="IPR007445">
    <property type="entry name" value="PilO"/>
</dbReference>
<accession>A0A8D5K1D3</accession>
<sequence>MAALKVAAIWAEVVYRTRLVGWQSLLGVVLLLVSAVLILAMLLPKQGQLEQLKHEAALREASPKQVNYVADNSPQTSINAFYKLLPAEDQAPKAFQQILVMANDQGVEPEKSEYQSARNPSAIFTRYQMTLPMHGRYLDIRKFVIQVLNTLPNVALSEISFKRDEANPEQVEARLRFSIYTTADNVRGAM</sequence>
<dbReference type="RefSeq" id="WP_221763712.1">
    <property type="nucleotide sequence ID" value="NZ_AP024110.1"/>
</dbReference>
<evidence type="ECO:0008006" key="4">
    <source>
        <dbReference type="Google" id="ProtNLM"/>
    </source>
</evidence>
<reference evidence="2" key="1">
    <citation type="journal article" date="2021" name="Arch. Microbiol.">
        <title>Methyloradius palustris gen. nov., sp. nov., a methanol-oxidizing bacterium isolated from snow.</title>
        <authorList>
            <person name="Miyadera T."/>
            <person name="Kojima H."/>
            <person name="Fukui M."/>
        </authorList>
    </citation>
    <scope>NUCLEOTIDE SEQUENCE</scope>
    <source>
        <strain evidence="2">Zm11</strain>
    </source>
</reference>
<organism evidence="2 3">
    <name type="scientific">Methyloradius palustris</name>
    <dbReference type="NCBI Taxonomy" id="2778876"/>
    <lineage>
        <taxon>Bacteria</taxon>
        <taxon>Pseudomonadati</taxon>
        <taxon>Pseudomonadota</taxon>
        <taxon>Betaproteobacteria</taxon>
        <taxon>Nitrosomonadales</taxon>
        <taxon>Methylophilaceae</taxon>
        <taxon>Methyloradius</taxon>
    </lineage>
</organism>
<keyword evidence="3" id="KW-1185">Reference proteome</keyword>
<keyword evidence="1" id="KW-0472">Membrane</keyword>
<dbReference type="GO" id="GO:0043683">
    <property type="term" value="P:type IV pilus assembly"/>
    <property type="evidence" value="ECO:0007669"/>
    <property type="project" value="InterPro"/>
</dbReference>
<evidence type="ECO:0000313" key="3">
    <source>
        <dbReference type="Proteomes" id="UP000826722"/>
    </source>
</evidence>
<protein>
    <recommendedName>
        <fullName evidence="4">Transmembrane protein</fullName>
    </recommendedName>
</protein>
<gene>
    <name evidence="2" type="ORF">ZMTM_19070</name>
</gene>
<dbReference type="KEGG" id="mpau:ZMTM_19070"/>
<proteinExistence type="predicted"/>
<keyword evidence="1" id="KW-0812">Transmembrane</keyword>
<name>A0A8D5K1D3_9PROT</name>
<dbReference type="Pfam" id="PF04350">
    <property type="entry name" value="PilO"/>
    <property type="match status" value="1"/>
</dbReference>
<dbReference type="EMBL" id="AP024110">
    <property type="protein sequence ID" value="BCM25648.1"/>
    <property type="molecule type" value="Genomic_DNA"/>
</dbReference>
<keyword evidence="1" id="KW-1133">Transmembrane helix</keyword>
<dbReference type="AlphaFoldDB" id="A0A8D5K1D3"/>
<dbReference type="GO" id="GO:0043107">
    <property type="term" value="P:type IV pilus-dependent motility"/>
    <property type="evidence" value="ECO:0007669"/>
    <property type="project" value="InterPro"/>
</dbReference>
<dbReference type="Proteomes" id="UP000826722">
    <property type="component" value="Chromosome"/>
</dbReference>
<evidence type="ECO:0000313" key="2">
    <source>
        <dbReference type="EMBL" id="BCM25648.1"/>
    </source>
</evidence>